<sequence>PATLLYHSLIDFGLFLVVEKEKVATFVKNVVQLNIPEFDDKGDTNSPDEVRKIKVKEEQERRKQIIQSYTKLKEQLPVTLHKTSNAKLLKKAAKYIARRTKEVNNLEAKLDQLNTICTDLNIELECIKK</sequence>
<keyword evidence="1" id="KW-0175">Coiled coil</keyword>
<dbReference type="SUPFAM" id="SSF47459">
    <property type="entry name" value="HLH, helix-loop-helix DNA-binding domain"/>
    <property type="match status" value="1"/>
</dbReference>
<reference evidence="3 4" key="1">
    <citation type="submission" date="2021-06" db="EMBL/GenBank/DDBJ databases">
        <authorList>
            <person name="Kallberg Y."/>
            <person name="Tangrot J."/>
            <person name="Rosling A."/>
        </authorList>
    </citation>
    <scope>NUCLEOTIDE SEQUENCE [LARGE SCALE GENOMIC DNA]</scope>
    <source>
        <strain evidence="3 4">120-4 pot B 10/14</strain>
    </source>
</reference>
<feature type="coiled-coil region" evidence="1">
    <location>
        <begin position="55"/>
        <end position="123"/>
    </location>
</feature>
<proteinExistence type="predicted"/>
<dbReference type="PROSITE" id="PS50888">
    <property type="entry name" value="BHLH"/>
    <property type="match status" value="1"/>
</dbReference>
<name>A0ABN7VZD2_GIGMA</name>
<dbReference type="Pfam" id="PF00010">
    <property type="entry name" value="HLH"/>
    <property type="match status" value="1"/>
</dbReference>
<organism evidence="3 4">
    <name type="scientific">Gigaspora margarita</name>
    <dbReference type="NCBI Taxonomy" id="4874"/>
    <lineage>
        <taxon>Eukaryota</taxon>
        <taxon>Fungi</taxon>
        <taxon>Fungi incertae sedis</taxon>
        <taxon>Mucoromycota</taxon>
        <taxon>Glomeromycotina</taxon>
        <taxon>Glomeromycetes</taxon>
        <taxon>Diversisporales</taxon>
        <taxon>Gigasporaceae</taxon>
        <taxon>Gigaspora</taxon>
    </lineage>
</organism>
<accession>A0ABN7VZD2</accession>
<evidence type="ECO:0000313" key="3">
    <source>
        <dbReference type="EMBL" id="CAG8808518.1"/>
    </source>
</evidence>
<dbReference type="Proteomes" id="UP000789901">
    <property type="component" value="Unassembled WGS sequence"/>
</dbReference>
<feature type="domain" description="BHLH" evidence="2">
    <location>
        <begin position="49"/>
        <end position="99"/>
    </location>
</feature>
<dbReference type="InterPro" id="IPR036638">
    <property type="entry name" value="HLH_DNA-bd_sf"/>
</dbReference>
<comment type="caution">
    <text evidence="3">The sequence shown here is derived from an EMBL/GenBank/DDBJ whole genome shotgun (WGS) entry which is preliminary data.</text>
</comment>
<evidence type="ECO:0000256" key="1">
    <source>
        <dbReference type="SAM" id="Coils"/>
    </source>
</evidence>
<evidence type="ECO:0000259" key="2">
    <source>
        <dbReference type="PROSITE" id="PS50888"/>
    </source>
</evidence>
<feature type="non-terminal residue" evidence="3">
    <location>
        <position position="1"/>
    </location>
</feature>
<dbReference type="InterPro" id="IPR011598">
    <property type="entry name" value="bHLH_dom"/>
</dbReference>
<keyword evidence="4" id="KW-1185">Reference proteome</keyword>
<gene>
    <name evidence="3" type="ORF">GMARGA_LOCUS24719</name>
</gene>
<evidence type="ECO:0000313" key="4">
    <source>
        <dbReference type="Proteomes" id="UP000789901"/>
    </source>
</evidence>
<dbReference type="Gene3D" id="4.10.280.10">
    <property type="entry name" value="Helix-loop-helix DNA-binding domain"/>
    <property type="match status" value="1"/>
</dbReference>
<dbReference type="EMBL" id="CAJVQB010026429">
    <property type="protein sequence ID" value="CAG8808518.1"/>
    <property type="molecule type" value="Genomic_DNA"/>
</dbReference>
<protein>
    <submittedName>
        <fullName evidence="3">29951_t:CDS:1</fullName>
    </submittedName>
</protein>